<evidence type="ECO:0000256" key="1">
    <source>
        <dbReference type="SAM" id="MobiDB-lite"/>
    </source>
</evidence>
<evidence type="ECO:0000313" key="2">
    <source>
        <dbReference type="EMBL" id="GAQ89134.1"/>
    </source>
</evidence>
<feature type="compositionally biased region" description="Polar residues" evidence="1">
    <location>
        <begin position="33"/>
        <end position="52"/>
    </location>
</feature>
<feature type="compositionally biased region" description="Basic and acidic residues" evidence="1">
    <location>
        <begin position="86"/>
        <end position="102"/>
    </location>
</feature>
<feature type="compositionally biased region" description="Polar residues" evidence="1">
    <location>
        <begin position="384"/>
        <end position="396"/>
    </location>
</feature>
<dbReference type="EMBL" id="DF237439">
    <property type="protein sequence ID" value="GAQ89134.1"/>
    <property type="molecule type" value="Genomic_DNA"/>
</dbReference>
<protein>
    <submittedName>
        <fullName evidence="2">Uncharacterized protein</fullName>
    </submittedName>
</protein>
<organism evidence="2 3">
    <name type="scientific">Klebsormidium nitens</name>
    <name type="common">Green alga</name>
    <name type="synonym">Ulothrix nitens</name>
    <dbReference type="NCBI Taxonomy" id="105231"/>
    <lineage>
        <taxon>Eukaryota</taxon>
        <taxon>Viridiplantae</taxon>
        <taxon>Streptophyta</taxon>
        <taxon>Klebsormidiophyceae</taxon>
        <taxon>Klebsormidiales</taxon>
        <taxon>Klebsormidiaceae</taxon>
        <taxon>Klebsormidium</taxon>
    </lineage>
</organism>
<feature type="compositionally biased region" description="Polar residues" evidence="1">
    <location>
        <begin position="476"/>
        <end position="496"/>
    </location>
</feature>
<keyword evidence="3" id="KW-1185">Reference proteome</keyword>
<evidence type="ECO:0000313" key="3">
    <source>
        <dbReference type="Proteomes" id="UP000054558"/>
    </source>
</evidence>
<feature type="compositionally biased region" description="Basic residues" evidence="1">
    <location>
        <begin position="187"/>
        <end position="196"/>
    </location>
</feature>
<reference evidence="2 3" key="1">
    <citation type="journal article" date="2014" name="Nat. Commun.">
        <title>Klebsormidium flaccidum genome reveals primary factors for plant terrestrial adaptation.</title>
        <authorList>
            <person name="Hori K."/>
            <person name="Maruyama F."/>
            <person name="Fujisawa T."/>
            <person name="Togashi T."/>
            <person name="Yamamoto N."/>
            <person name="Seo M."/>
            <person name="Sato S."/>
            <person name="Yamada T."/>
            <person name="Mori H."/>
            <person name="Tajima N."/>
            <person name="Moriyama T."/>
            <person name="Ikeuchi M."/>
            <person name="Watanabe M."/>
            <person name="Wada H."/>
            <person name="Kobayashi K."/>
            <person name="Saito M."/>
            <person name="Masuda T."/>
            <person name="Sasaki-Sekimoto Y."/>
            <person name="Mashiguchi K."/>
            <person name="Awai K."/>
            <person name="Shimojima M."/>
            <person name="Masuda S."/>
            <person name="Iwai M."/>
            <person name="Nobusawa T."/>
            <person name="Narise T."/>
            <person name="Kondo S."/>
            <person name="Saito H."/>
            <person name="Sato R."/>
            <person name="Murakawa M."/>
            <person name="Ihara Y."/>
            <person name="Oshima-Yamada Y."/>
            <person name="Ohtaka K."/>
            <person name="Satoh M."/>
            <person name="Sonobe K."/>
            <person name="Ishii M."/>
            <person name="Ohtani R."/>
            <person name="Kanamori-Sato M."/>
            <person name="Honoki R."/>
            <person name="Miyazaki D."/>
            <person name="Mochizuki H."/>
            <person name="Umetsu J."/>
            <person name="Higashi K."/>
            <person name="Shibata D."/>
            <person name="Kamiya Y."/>
            <person name="Sato N."/>
            <person name="Nakamura Y."/>
            <person name="Tabata S."/>
            <person name="Ida S."/>
            <person name="Kurokawa K."/>
            <person name="Ohta H."/>
        </authorList>
    </citation>
    <scope>NUCLEOTIDE SEQUENCE [LARGE SCALE GENOMIC DNA]</scope>
    <source>
        <strain evidence="2 3">NIES-2285</strain>
    </source>
</reference>
<feature type="compositionally biased region" description="Low complexity" evidence="1">
    <location>
        <begin position="439"/>
        <end position="457"/>
    </location>
</feature>
<proteinExistence type="predicted"/>
<dbReference type="AlphaFoldDB" id="A0A1Y1IDV0"/>
<feature type="compositionally biased region" description="Basic and acidic residues" evidence="1">
    <location>
        <begin position="121"/>
        <end position="130"/>
    </location>
</feature>
<gene>
    <name evidence="2" type="ORF">KFL_004900016</name>
</gene>
<dbReference type="OrthoDB" id="551921at2759"/>
<dbReference type="Pfam" id="PF19071">
    <property type="entry name" value="DUF5767"/>
    <property type="match status" value="1"/>
</dbReference>
<dbReference type="InterPro" id="IPR043910">
    <property type="entry name" value="DUF5767"/>
</dbReference>
<name>A0A1Y1IDV0_KLENI</name>
<feature type="region of interest" description="Disordered" evidence="1">
    <location>
        <begin position="384"/>
        <end position="511"/>
    </location>
</feature>
<accession>A0A1Y1IDV0</accession>
<sequence length="536" mass="58844">MEQQSQEGLPTKQPTQQNLVSVKREGEGGTVRIATQPTGPDLNVSINMNPSPTLDDPPPRTPAGEGPNEERPKGPMRPNERQPPAWEERPKGPMRPIERQPSRAESSTPDLAPGRAWGRAPSEHGSEGEHVRRRPPHYPDLLGIDDLANPQKQRTGGFPPARSPSPRDRGSMFASDSETASLVSVPRSRKIHRRSRTPTPALKPSPGYATLKEEKLHILLALRRMKEDGVKGITAFDMDSDLEEMRIELKAFQQDETIKNGIQFCRSTLVTFAAGLEIANAKFNPFDLDMQGFSESLFERIERYDGVFERLTRKYSKKASAVSPEMQLLTMFVGNAFTFCFTKAMMKAVTPSMTKIAEENPEMVQKMMEGIMKEQMAKGVNPSFVQQQQPPANGFSNLMDPPMTTRGEFVPTQRVDIAEPKTKKRVKRPRSETSEESSESTGSEYTTTTSEGTSASESTKKSAPKKKKAKGVDGSETGSLSVSSIDLSGGNSSFSVTVPKKRPAPAPAGVRTTVRKVAPGRQAGGTKVAKLEVEIK</sequence>
<feature type="region of interest" description="Disordered" evidence="1">
    <location>
        <begin position="1"/>
        <end position="208"/>
    </location>
</feature>
<feature type="compositionally biased region" description="Polar residues" evidence="1">
    <location>
        <begin position="1"/>
        <end position="20"/>
    </location>
</feature>
<dbReference type="Proteomes" id="UP000054558">
    <property type="component" value="Unassembled WGS sequence"/>
</dbReference>